<name>A0A560HVJ6_9PROT</name>
<keyword evidence="1" id="KW-0456">Lyase</keyword>
<dbReference type="InterPro" id="IPR034593">
    <property type="entry name" value="DgoD-like"/>
</dbReference>
<dbReference type="GO" id="GO:0000287">
    <property type="term" value="F:magnesium ion binding"/>
    <property type="evidence" value="ECO:0007669"/>
    <property type="project" value="UniProtKB-ARBA"/>
</dbReference>
<dbReference type="Pfam" id="PF13378">
    <property type="entry name" value="MR_MLE_C"/>
    <property type="match status" value="1"/>
</dbReference>
<dbReference type="SFLD" id="SFLDG00179">
    <property type="entry name" value="mandelate_racemase"/>
    <property type="match status" value="1"/>
</dbReference>
<organism evidence="3 4">
    <name type="scientific">Nitrospirillum amazonense</name>
    <dbReference type="NCBI Taxonomy" id="28077"/>
    <lineage>
        <taxon>Bacteria</taxon>
        <taxon>Pseudomonadati</taxon>
        <taxon>Pseudomonadota</taxon>
        <taxon>Alphaproteobacteria</taxon>
        <taxon>Rhodospirillales</taxon>
        <taxon>Azospirillaceae</taxon>
        <taxon>Nitrospirillum</taxon>
    </lineage>
</organism>
<dbReference type="SMART" id="SM00922">
    <property type="entry name" value="MR_MLE"/>
    <property type="match status" value="1"/>
</dbReference>
<dbReference type="Gene3D" id="3.20.20.120">
    <property type="entry name" value="Enolase-like C-terminal domain"/>
    <property type="match status" value="1"/>
</dbReference>
<dbReference type="SUPFAM" id="SSF51604">
    <property type="entry name" value="Enolase C-terminal domain-like"/>
    <property type="match status" value="1"/>
</dbReference>
<dbReference type="PANTHER" id="PTHR48080:SF2">
    <property type="entry name" value="D-GALACTONATE DEHYDRATASE"/>
    <property type="match status" value="1"/>
</dbReference>
<reference evidence="3 4" key="1">
    <citation type="submission" date="2019-06" db="EMBL/GenBank/DDBJ databases">
        <title>Genomic Encyclopedia of Type Strains, Phase IV (KMG-V): Genome sequencing to study the core and pangenomes of soil and plant-associated prokaryotes.</title>
        <authorList>
            <person name="Whitman W."/>
        </authorList>
    </citation>
    <scope>NUCLEOTIDE SEQUENCE [LARGE SCALE GENOMIC DNA]</scope>
    <source>
        <strain evidence="3 4">BR 11140</strain>
    </source>
</reference>
<dbReference type="CDD" id="cd03316">
    <property type="entry name" value="MR_like"/>
    <property type="match status" value="1"/>
</dbReference>
<dbReference type="InterPro" id="IPR013341">
    <property type="entry name" value="Mandelate_racemase_N_dom"/>
</dbReference>
<dbReference type="PANTHER" id="PTHR48080">
    <property type="entry name" value="D-GALACTONATE DEHYDRATASE-RELATED"/>
    <property type="match status" value="1"/>
</dbReference>
<gene>
    <name evidence="3" type="ORF">FBZ92_12382</name>
</gene>
<accession>A0A560HVJ6</accession>
<dbReference type="SUPFAM" id="SSF54826">
    <property type="entry name" value="Enolase N-terminal domain-like"/>
    <property type="match status" value="1"/>
</dbReference>
<dbReference type="SFLD" id="SFLDS00001">
    <property type="entry name" value="Enolase"/>
    <property type="match status" value="1"/>
</dbReference>
<dbReference type="EMBL" id="VITT01000023">
    <property type="protein sequence ID" value="TWB50662.1"/>
    <property type="molecule type" value="Genomic_DNA"/>
</dbReference>
<dbReference type="AlphaFoldDB" id="A0A560HVJ6"/>
<evidence type="ECO:0000313" key="4">
    <source>
        <dbReference type="Proteomes" id="UP000318050"/>
    </source>
</evidence>
<feature type="domain" description="Mandelate racemase/muconate lactonizing enzyme C-terminal" evidence="2">
    <location>
        <begin position="143"/>
        <end position="264"/>
    </location>
</feature>
<evidence type="ECO:0000256" key="1">
    <source>
        <dbReference type="ARBA" id="ARBA00023239"/>
    </source>
</evidence>
<dbReference type="InterPro" id="IPR018110">
    <property type="entry name" value="Mandel_Rmase/mucon_lact_enz_CS"/>
</dbReference>
<protein>
    <submittedName>
        <fullName evidence="3">L-alanine-DL-glutamate epimerase-like enolase superfamily enzyme</fullName>
    </submittedName>
</protein>
<dbReference type="PROSITE" id="PS00908">
    <property type="entry name" value="MR_MLE_1"/>
    <property type="match status" value="1"/>
</dbReference>
<dbReference type="InterPro" id="IPR029017">
    <property type="entry name" value="Enolase-like_N"/>
</dbReference>
<dbReference type="InterPro" id="IPR013342">
    <property type="entry name" value="Mandelate_racemase_C"/>
</dbReference>
<proteinExistence type="predicted"/>
<comment type="caution">
    <text evidence="3">The sequence shown here is derived from an EMBL/GenBank/DDBJ whole genome shotgun (WGS) entry which is preliminary data.</text>
</comment>
<dbReference type="Proteomes" id="UP000318050">
    <property type="component" value="Unassembled WGS sequence"/>
</dbReference>
<evidence type="ECO:0000313" key="3">
    <source>
        <dbReference type="EMBL" id="TWB50662.1"/>
    </source>
</evidence>
<dbReference type="Pfam" id="PF02746">
    <property type="entry name" value="MR_MLE_N"/>
    <property type="match status" value="1"/>
</dbReference>
<dbReference type="GO" id="GO:0016829">
    <property type="term" value="F:lyase activity"/>
    <property type="evidence" value="ECO:0007669"/>
    <property type="project" value="UniProtKB-KW"/>
</dbReference>
<dbReference type="Gene3D" id="3.30.390.10">
    <property type="entry name" value="Enolase-like, N-terminal domain"/>
    <property type="match status" value="1"/>
</dbReference>
<dbReference type="InterPro" id="IPR029065">
    <property type="entry name" value="Enolase_C-like"/>
</dbReference>
<sequence>MEITSAKLLHADGGLKTLSFLKVETDAGIVGWSEFSEFIGSEGLGGIIERLMEDLIGQDPRRLGQIASRLQARSRLTAGGMSAQACAAIENALLDIKAKALGIPVYELLGGAVRNAVQVYWSHIGTYRVHDAGMFGGTDLRGLDDIKALGAEVKAAGVAALKTNIILFDDNKPANFTPGFRPSRGFPERFADDAVLRAALDQMSALRDGAGPDVRLILDVNFNFRPEGLRKLARLMEPFNLLWLEMDHADPHALAFIRRSTTTPVGSLESVYHRTGYRPFFEQQAVDVAIIDPMWNGVVESVKIADMADTYDVPVSSHGFTSHLGFMMCAHFCAAIPNFAFMEIDLDQPSWVPAFFTKPLPLHEGKIVLSDRPGWGIDVDEATLLAHPPRRKQGWAKRAAAAEGA</sequence>
<dbReference type="InterPro" id="IPR036849">
    <property type="entry name" value="Enolase-like_C_sf"/>
</dbReference>
<evidence type="ECO:0000259" key="2">
    <source>
        <dbReference type="SMART" id="SM00922"/>
    </source>
</evidence>
<dbReference type="GO" id="GO:0009063">
    <property type="term" value="P:amino acid catabolic process"/>
    <property type="evidence" value="ECO:0007669"/>
    <property type="project" value="InterPro"/>
</dbReference>